<feature type="compositionally biased region" description="Polar residues" evidence="8">
    <location>
        <begin position="67"/>
        <end position="78"/>
    </location>
</feature>
<dbReference type="GO" id="GO:0045493">
    <property type="term" value="P:xylan catabolic process"/>
    <property type="evidence" value="ECO:0007669"/>
    <property type="project" value="UniProtKB-KW"/>
</dbReference>
<keyword evidence="6" id="KW-0119">Carbohydrate metabolism</keyword>
<organism evidence="10 11">
    <name type="scientific">Kocuria palustris PEL</name>
    <dbReference type="NCBI Taxonomy" id="1236550"/>
    <lineage>
        <taxon>Bacteria</taxon>
        <taxon>Bacillati</taxon>
        <taxon>Actinomycetota</taxon>
        <taxon>Actinomycetes</taxon>
        <taxon>Micrococcales</taxon>
        <taxon>Micrococcaceae</taxon>
        <taxon>Kocuria</taxon>
    </lineage>
</organism>
<protein>
    <submittedName>
        <fullName evidence="10">LpqC</fullName>
    </submittedName>
</protein>
<evidence type="ECO:0000256" key="7">
    <source>
        <dbReference type="ARBA" id="ARBA00023326"/>
    </source>
</evidence>
<evidence type="ECO:0000256" key="1">
    <source>
        <dbReference type="ARBA" id="ARBA00004613"/>
    </source>
</evidence>
<evidence type="ECO:0000256" key="9">
    <source>
        <dbReference type="SAM" id="SignalP"/>
    </source>
</evidence>
<evidence type="ECO:0000256" key="5">
    <source>
        <dbReference type="ARBA" id="ARBA00022801"/>
    </source>
</evidence>
<evidence type="ECO:0000256" key="6">
    <source>
        <dbReference type="ARBA" id="ARBA00023277"/>
    </source>
</evidence>
<keyword evidence="7" id="KW-0624">Polysaccharide degradation</keyword>
<proteinExistence type="predicted"/>
<dbReference type="GO" id="GO:0030600">
    <property type="term" value="F:feruloyl esterase activity"/>
    <property type="evidence" value="ECO:0007669"/>
    <property type="project" value="InterPro"/>
</dbReference>
<feature type="chain" id="PRO_5004029531" evidence="9">
    <location>
        <begin position="29"/>
        <end position="340"/>
    </location>
</feature>
<keyword evidence="3" id="KW-0858">Xylan degradation</keyword>
<comment type="caution">
    <text evidence="10">The sequence shown here is derived from an EMBL/GenBank/DDBJ whole genome shotgun (WGS) entry which is preliminary data.</text>
</comment>
<dbReference type="AlphaFoldDB" id="M2XVN8"/>
<gene>
    <name evidence="10" type="ORF">C884_02470</name>
</gene>
<evidence type="ECO:0000313" key="10">
    <source>
        <dbReference type="EMBL" id="EME36863.1"/>
    </source>
</evidence>
<keyword evidence="11" id="KW-1185">Reference proteome</keyword>
<evidence type="ECO:0000313" key="11">
    <source>
        <dbReference type="Proteomes" id="UP000009877"/>
    </source>
</evidence>
<dbReference type="EMBL" id="ANHZ02000008">
    <property type="protein sequence ID" value="EME36863.1"/>
    <property type="molecule type" value="Genomic_DNA"/>
</dbReference>
<comment type="subcellular location">
    <subcellularLocation>
        <location evidence="1">Secreted</location>
    </subcellularLocation>
</comment>
<dbReference type="Proteomes" id="UP000009877">
    <property type="component" value="Unassembled WGS sequence"/>
</dbReference>
<dbReference type="InterPro" id="IPR043595">
    <property type="entry name" value="FaeB/C/D"/>
</dbReference>
<evidence type="ECO:0000256" key="4">
    <source>
        <dbReference type="ARBA" id="ARBA00022729"/>
    </source>
</evidence>
<dbReference type="SUPFAM" id="SSF53474">
    <property type="entry name" value="alpha/beta-Hydrolases"/>
    <property type="match status" value="1"/>
</dbReference>
<feature type="signal peptide" evidence="9">
    <location>
        <begin position="1"/>
        <end position="28"/>
    </location>
</feature>
<keyword evidence="2" id="KW-0964">Secreted</keyword>
<dbReference type="PANTHER" id="PTHR38050:SF2">
    <property type="entry name" value="FERULOYL ESTERASE C-RELATED"/>
    <property type="match status" value="1"/>
</dbReference>
<sequence length="340" mass="35456">MSGSPRIAARAAALVLLIGMSMAPSASATGSIDVLDPQDPRPQQPRAQGDIPGSSAGCAKGRRAPSEQETAAGSQPGSVRSGGLERTYIQHLPGGYSAQKTWPVVLVFHGRGSTAAETQEFSGLDRLPAVVVYADGVPGSLEDPRQAWEGAPYSAEGVDDLAFVDDLLDQLEGDLCLDTSRVYATGKSNGAGFVGILACERSQRITGIAPVAGAFYATGHRECSPSRPVPVVEMHGTADATIPYDGDPARGLPSIPGWTAAWAERNGCRGAVTTSSPAADIEIDRHRGCHRGAEVTHVRVQGGGHTWPGADAYSGGGATTHSVEATDLLWNTLNHYRLPR</sequence>
<dbReference type="RefSeq" id="WP_006214530.1">
    <property type="nucleotide sequence ID" value="NZ_ANHZ02000008.1"/>
</dbReference>
<dbReference type="GO" id="GO:0005576">
    <property type="term" value="C:extracellular region"/>
    <property type="evidence" value="ECO:0007669"/>
    <property type="project" value="UniProtKB-SubCell"/>
</dbReference>
<dbReference type="PANTHER" id="PTHR38050">
    <property type="match status" value="1"/>
</dbReference>
<dbReference type="Gene3D" id="3.40.50.1820">
    <property type="entry name" value="alpha/beta hydrolase"/>
    <property type="match status" value="1"/>
</dbReference>
<keyword evidence="4 9" id="KW-0732">Signal</keyword>
<keyword evidence="5" id="KW-0378">Hydrolase</keyword>
<evidence type="ECO:0000256" key="3">
    <source>
        <dbReference type="ARBA" id="ARBA00022651"/>
    </source>
</evidence>
<name>M2XVN8_9MICC</name>
<evidence type="ECO:0000256" key="2">
    <source>
        <dbReference type="ARBA" id="ARBA00022525"/>
    </source>
</evidence>
<feature type="region of interest" description="Disordered" evidence="8">
    <location>
        <begin position="27"/>
        <end position="83"/>
    </location>
</feature>
<dbReference type="STRING" id="71999.KPaMU14_07890"/>
<accession>M2XVN8</accession>
<dbReference type="InterPro" id="IPR029058">
    <property type="entry name" value="AB_hydrolase_fold"/>
</dbReference>
<reference evidence="10 11" key="1">
    <citation type="journal article" date="2014" name="Genome Announc.">
        <title>Draft Genome Sequence of Kocuria palustris PEL.</title>
        <authorList>
            <person name="Sharma G."/>
            <person name="Khatri I."/>
            <person name="Subramanian S."/>
        </authorList>
    </citation>
    <scope>NUCLEOTIDE SEQUENCE [LARGE SCALE GENOMIC DNA]</scope>
    <source>
        <strain evidence="10 11">PEL</strain>
    </source>
</reference>
<evidence type="ECO:0000256" key="8">
    <source>
        <dbReference type="SAM" id="MobiDB-lite"/>
    </source>
</evidence>